<feature type="region of interest" description="Disordered" evidence="1">
    <location>
        <begin position="49"/>
        <end position="69"/>
    </location>
</feature>
<dbReference type="RefSeq" id="WP_397063755.1">
    <property type="nucleotide sequence ID" value="NZ_JBIRYL010000006.1"/>
</dbReference>
<name>A0ABW7W061_9NOCA</name>
<dbReference type="Gene3D" id="3.10.490.10">
    <property type="entry name" value="Gamma-glutamyl cyclotransferase-like"/>
    <property type="match status" value="1"/>
</dbReference>
<comment type="caution">
    <text evidence="2">The sequence shown here is derived from an EMBL/GenBank/DDBJ whole genome shotgun (WGS) entry which is preliminary data.</text>
</comment>
<sequence length="238" mass="25498">MAPFEVAVARPRSELGSGPIPDRIWYAAYGSNTDPERLRCYLTGTRPAGAVHRPPGTGRGAGAPAGCRDRTPPARSIALVLPGLLYFATESVVWTGGRAFYDPATRAELPVRAYLLTRSQFSDIAAQEMYRPAGTDLDLTEAVRTGRSYLGPGRYETLVCPGVFDGLPILTWTAPWRWREIGGNPPAAAYLTRIGTGLRAAHRWSAGETAGYLASRPGAAGHWTPAAVAELVRGGFDT</sequence>
<reference evidence="2 3" key="1">
    <citation type="submission" date="2024-10" db="EMBL/GenBank/DDBJ databases">
        <title>The Natural Products Discovery Center: Release of the First 8490 Sequenced Strains for Exploring Actinobacteria Biosynthetic Diversity.</title>
        <authorList>
            <person name="Kalkreuter E."/>
            <person name="Kautsar S.A."/>
            <person name="Yang D."/>
            <person name="Bader C.D."/>
            <person name="Teijaro C.N."/>
            <person name="Fluegel L."/>
            <person name="Davis C.M."/>
            <person name="Simpson J.R."/>
            <person name="Lauterbach L."/>
            <person name="Steele A.D."/>
            <person name="Gui C."/>
            <person name="Meng S."/>
            <person name="Li G."/>
            <person name="Viehrig K."/>
            <person name="Ye F."/>
            <person name="Su P."/>
            <person name="Kiefer A.F."/>
            <person name="Nichols A."/>
            <person name="Cepeda A.J."/>
            <person name="Yan W."/>
            <person name="Fan B."/>
            <person name="Jiang Y."/>
            <person name="Adhikari A."/>
            <person name="Zheng C.-J."/>
            <person name="Schuster L."/>
            <person name="Cowan T.M."/>
            <person name="Smanski M.J."/>
            <person name="Chevrette M.G."/>
            <person name="De Carvalho L.P.S."/>
            <person name="Shen B."/>
        </authorList>
    </citation>
    <scope>NUCLEOTIDE SEQUENCE [LARGE SCALE GENOMIC DNA]</scope>
    <source>
        <strain evidence="2 3">NPDC019377</strain>
    </source>
</reference>
<organism evidence="2 3">
    <name type="scientific">Nocardia testacea</name>
    <dbReference type="NCBI Taxonomy" id="248551"/>
    <lineage>
        <taxon>Bacteria</taxon>
        <taxon>Bacillati</taxon>
        <taxon>Actinomycetota</taxon>
        <taxon>Actinomycetes</taxon>
        <taxon>Mycobacteriales</taxon>
        <taxon>Nocardiaceae</taxon>
        <taxon>Nocardia</taxon>
    </lineage>
</organism>
<evidence type="ECO:0000256" key="1">
    <source>
        <dbReference type="SAM" id="MobiDB-lite"/>
    </source>
</evidence>
<proteinExistence type="predicted"/>
<accession>A0ABW7W061</accession>
<dbReference type="Proteomes" id="UP001611494">
    <property type="component" value="Unassembled WGS sequence"/>
</dbReference>
<keyword evidence="3" id="KW-1185">Reference proteome</keyword>
<protein>
    <submittedName>
        <fullName evidence="2">Histone deacetylase</fullName>
    </submittedName>
</protein>
<gene>
    <name evidence="2" type="ORF">ACH49Z_20370</name>
</gene>
<dbReference type="EMBL" id="JBIRYL010000006">
    <property type="protein sequence ID" value="MFI2232207.1"/>
    <property type="molecule type" value="Genomic_DNA"/>
</dbReference>
<evidence type="ECO:0000313" key="2">
    <source>
        <dbReference type="EMBL" id="MFI2232207.1"/>
    </source>
</evidence>
<evidence type="ECO:0000313" key="3">
    <source>
        <dbReference type="Proteomes" id="UP001611494"/>
    </source>
</evidence>